<dbReference type="SUPFAM" id="SSF48208">
    <property type="entry name" value="Six-hairpin glycosidases"/>
    <property type="match status" value="1"/>
</dbReference>
<gene>
    <name evidence="6" type="ORF">GCM10017584_22230</name>
</gene>
<dbReference type="InterPro" id="IPR008928">
    <property type="entry name" value="6-hairpin_glycosidase_sf"/>
</dbReference>
<organism evidence="6 7">
    <name type="scientific">Leifsonia poae</name>
    <dbReference type="NCBI Taxonomy" id="110933"/>
    <lineage>
        <taxon>Bacteria</taxon>
        <taxon>Bacillati</taxon>
        <taxon>Actinomycetota</taxon>
        <taxon>Actinomycetes</taxon>
        <taxon>Micrococcales</taxon>
        <taxon>Microbacteriaceae</taxon>
        <taxon>Leifsonia</taxon>
    </lineage>
</organism>
<evidence type="ECO:0000256" key="1">
    <source>
        <dbReference type="ARBA" id="ARBA00007072"/>
    </source>
</evidence>
<dbReference type="InterPro" id="IPR014756">
    <property type="entry name" value="Ig_E-set"/>
</dbReference>
<evidence type="ECO:0000313" key="7">
    <source>
        <dbReference type="Proteomes" id="UP001142372"/>
    </source>
</evidence>
<dbReference type="Gene3D" id="2.60.40.10">
    <property type="entry name" value="Immunoglobulins"/>
    <property type="match status" value="1"/>
</dbReference>
<evidence type="ECO:0000256" key="3">
    <source>
        <dbReference type="ARBA" id="ARBA00023326"/>
    </source>
</evidence>
<dbReference type="EMBL" id="BSEN01000010">
    <property type="protein sequence ID" value="GLJ76649.1"/>
    <property type="molecule type" value="Genomic_DNA"/>
</dbReference>
<evidence type="ECO:0000313" key="6">
    <source>
        <dbReference type="EMBL" id="GLJ76649.1"/>
    </source>
</evidence>
<accession>A0A9W6M0H0</accession>
<dbReference type="Pfam" id="PF00759">
    <property type="entry name" value="Glyco_hydro_9"/>
    <property type="match status" value="1"/>
</dbReference>
<evidence type="ECO:0000259" key="4">
    <source>
        <dbReference type="Pfam" id="PF00759"/>
    </source>
</evidence>
<reference evidence="6" key="2">
    <citation type="submission" date="2023-01" db="EMBL/GenBank/DDBJ databases">
        <authorList>
            <person name="Sun Q."/>
            <person name="Evtushenko L."/>
        </authorList>
    </citation>
    <scope>NUCLEOTIDE SEQUENCE</scope>
    <source>
        <strain evidence="6">VKM Ac-1401</strain>
    </source>
</reference>
<dbReference type="GO" id="GO:0000272">
    <property type="term" value="P:polysaccharide catabolic process"/>
    <property type="evidence" value="ECO:0007669"/>
    <property type="project" value="UniProtKB-KW"/>
</dbReference>
<feature type="domain" description="Glycoside hydrolase family 9" evidence="4">
    <location>
        <begin position="114"/>
        <end position="339"/>
    </location>
</feature>
<dbReference type="InterPro" id="IPR013783">
    <property type="entry name" value="Ig-like_fold"/>
</dbReference>
<keyword evidence="3" id="KW-0624">Polysaccharide degradation</keyword>
<protein>
    <submittedName>
        <fullName evidence="6">Endochitinase</fullName>
    </submittedName>
</protein>
<dbReference type="Gene3D" id="1.50.10.10">
    <property type="match status" value="1"/>
</dbReference>
<dbReference type="SUPFAM" id="SSF81296">
    <property type="entry name" value="E set domains"/>
    <property type="match status" value="1"/>
</dbReference>
<sequence>MPGGLVESVGRRATVLVDHLGYDARSPKAAVIATAGAHVASVAVEPERGDAVAVDLPLGTPARVDAWSTAVFQRVDLTGLTEPGRYRLVAQVDGTRVASEVFEVGEHRIPSLVVSDVTAYFRSQRSSGEIERKDAAARFYGDDSGRTVDARGGWLDASGDYSKFLSHLTYTRTMSPQQIPLCAWALLTAGDELRRAHPDFETSQYPRLRDEGLFGADFLVRFQAPEGYFYTGIFDALTKDLDERVINAPLQDSVRTQRWQAAYRHGGGLAIAALALASTADARGDFDAEAYLAAAIRGFDHLEEHNTEYLFDGEETVLDDYCALIAAAELVRASRIAGADVTRFAAAAQRRARALAARVRHDAADAAFLVADSEGRPFFHAAEPGLPIVALLRWADVLDEGGIADRVDDARSARATAITLVEGILARTDAVDNPFGYPRQLVQPVGGAAHDSFFFPHDNETGYWWQGENAGISSIAFAASRSALLDDCPEGTRDRLARLSADITAWVGGLNPFDVCMLQGRGRANVEYSGVYQNSPGGIVNGITSGWGEERGIAFLPADAPDGNEWRWAEQWIPHSAWFLLAVCAG</sequence>
<reference evidence="6" key="1">
    <citation type="journal article" date="2014" name="Int. J. Syst. Evol. Microbiol.">
        <title>Complete genome sequence of Corynebacterium casei LMG S-19264T (=DSM 44701T), isolated from a smear-ripened cheese.</title>
        <authorList>
            <consortium name="US DOE Joint Genome Institute (JGI-PGF)"/>
            <person name="Walter F."/>
            <person name="Albersmeier A."/>
            <person name="Kalinowski J."/>
            <person name="Ruckert C."/>
        </authorList>
    </citation>
    <scope>NUCLEOTIDE SEQUENCE</scope>
    <source>
        <strain evidence="6">VKM Ac-1401</strain>
    </source>
</reference>
<evidence type="ECO:0000259" key="5">
    <source>
        <dbReference type="Pfam" id="PF02927"/>
    </source>
</evidence>
<dbReference type="AlphaFoldDB" id="A0A9W6M0H0"/>
<proteinExistence type="inferred from homology"/>
<dbReference type="RefSeq" id="WP_271177306.1">
    <property type="nucleotide sequence ID" value="NZ_BAAAJO010000008.1"/>
</dbReference>
<dbReference type="Proteomes" id="UP001142372">
    <property type="component" value="Unassembled WGS sequence"/>
</dbReference>
<keyword evidence="2" id="KW-0119">Carbohydrate metabolism</keyword>
<keyword evidence="7" id="KW-1185">Reference proteome</keyword>
<dbReference type="Pfam" id="PF02927">
    <property type="entry name" value="CelD_N"/>
    <property type="match status" value="1"/>
</dbReference>
<dbReference type="InterPro" id="IPR004197">
    <property type="entry name" value="Cellulase_Ig-like"/>
</dbReference>
<dbReference type="CDD" id="cd02850">
    <property type="entry name" value="E_set_Cellulase_N"/>
    <property type="match status" value="1"/>
</dbReference>
<dbReference type="InterPro" id="IPR012341">
    <property type="entry name" value="6hp_glycosidase-like_sf"/>
</dbReference>
<evidence type="ECO:0000256" key="2">
    <source>
        <dbReference type="ARBA" id="ARBA00023277"/>
    </source>
</evidence>
<dbReference type="GO" id="GO:0008810">
    <property type="term" value="F:cellulase activity"/>
    <property type="evidence" value="ECO:0007669"/>
    <property type="project" value="InterPro"/>
</dbReference>
<comment type="similarity">
    <text evidence="1">Belongs to the glycosyl hydrolase 9 (cellulase E) family.</text>
</comment>
<comment type="caution">
    <text evidence="6">The sequence shown here is derived from an EMBL/GenBank/DDBJ whole genome shotgun (WGS) entry which is preliminary data.</text>
</comment>
<dbReference type="InterPro" id="IPR001701">
    <property type="entry name" value="Glyco_hydro_9"/>
</dbReference>
<name>A0A9W6M0H0_9MICO</name>
<feature type="domain" description="Cellulase Ig-like" evidence="5">
    <location>
        <begin position="13"/>
        <end position="91"/>
    </location>
</feature>